<proteinExistence type="predicted"/>
<comment type="caution">
    <text evidence="1">The sequence shown here is derived from an EMBL/GenBank/DDBJ whole genome shotgun (WGS) entry which is preliminary data.</text>
</comment>
<dbReference type="EMBL" id="JAFCMP010000034">
    <property type="protein sequence ID" value="KAG5190482.1"/>
    <property type="molecule type" value="Genomic_DNA"/>
</dbReference>
<keyword evidence="2" id="KW-1185">Reference proteome</keyword>
<accession>A0A836CL94</accession>
<evidence type="ECO:0000313" key="2">
    <source>
        <dbReference type="Proteomes" id="UP000664859"/>
    </source>
</evidence>
<evidence type="ECO:0000313" key="1">
    <source>
        <dbReference type="EMBL" id="KAG5190482.1"/>
    </source>
</evidence>
<protein>
    <submittedName>
        <fullName evidence="1">Uncharacterized protein</fullName>
    </submittedName>
</protein>
<gene>
    <name evidence="1" type="ORF">JKP88DRAFT_252274</name>
</gene>
<reference evidence="1" key="1">
    <citation type="submission" date="2021-02" db="EMBL/GenBank/DDBJ databases">
        <title>First Annotated Genome of the Yellow-green Alga Tribonema minus.</title>
        <authorList>
            <person name="Mahan K.M."/>
        </authorList>
    </citation>
    <scope>NUCLEOTIDE SEQUENCE</scope>
    <source>
        <strain evidence="1">UTEX B ZZ1240</strain>
    </source>
</reference>
<dbReference type="Proteomes" id="UP000664859">
    <property type="component" value="Unassembled WGS sequence"/>
</dbReference>
<sequence length="445" mass="49504">MVSSSSPQRSELRLVPRGLRLHHLLEVRNVRGRLQQMLRQLLPGPGHHAREACCGQHVRAVSIPPPSCQCPLALPCPCRRRRPLLRAPQSAAAARTHAAVQRILAVRQRRVGGARGGLRGALQLQLRAALRKLGLQRDGVRRVDRVTSRRSRRHRRRRCRCCMSTAAFLIQRGTALRELRHRCSAARRGGIALRSERHRARVRLLELGRHPVARRPRLGLERTQRGAAVASVGGGGALEARGNGAHPLLRLALARRRSVRLRTQPRTLRAQFINSAACVCGFRRRARRGIVQRLLLRRRQRQRRRRSGGAILQRGVLTQGVLEARPQVRLAGGQIREGLMQVRVLLAQIAHLPRALLQRALVLRAQLLDVLQQGLGVERTAAGGGGVGGSHCARAELRLQLLIALQRRGQLLPPLDRHVLGGRDVRGQSLYELLSLGGQAVLQHR</sequence>
<name>A0A836CL94_9STRA</name>
<dbReference type="AlphaFoldDB" id="A0A836CL94"/>
<organism evidence="1 2">
    <name type="scientific">Tribonema minus</name>
    <dbReference type="NCBI Taxonomy" id="303371"/>
    <lineage>
        <taxon>Eukaryota</taxon>
        <taxon>Sar</taxon>
        <taxon>Stramenopiles</taxon>
        <taxon>Ochrophyta</taxon>
        <taxon>PX clade</taxon>
        <taxon>Xanthophyceae</taxon>
        <taxon>Tribonematales</taxon>
        <taxon>Tribonemataceae</taxon>
        <taxon>Tribonema</taxon>
    </lineage>
</organism>